<dbReference type="PANTHER" id="PTHR33064:SF37">
    <property type="entry name" value="RIBONUCLEASE H"/>
    <property type="match status" value="1"/>
</dbReference>
<name>A0A2P4XYH5_9STRA</name>
<dbReference type="InterPro" id="IPR051320">
    <property type="entry name" value="Viral_Replic_Matur_Polypro"/>
</dbReference>
<accession>A0A2P4XYH5</accession>
<evidence type="ECO:0000313" key="4">
    <source>
        <dbReference type="Proteomes" id="UP000237271"/>
    </source>
</evidence>
<protein>
    <submittedName>
        <fullName evidence="3">Gag/polymerase/env Polyprotein</fullName>
    </submittedName>
</protein>
<dbReference type="OrthoDB" id="121905at2759"/>
<feature type="compositionally biased region" description="Low complexity" evidence="1">
    <location>
        <begin position="57"/>
        <end position="70"/>
    </location>
</feature>
<dbReference type="InterPro" id="IPR043128">
    <property type="entry name" value="Rev_trsase/Diguanyl_cyclase"/>
</dbReference>
<keyword evidence="4" id="KW-1185">Reference proteome</keyword>
<comment type="caution">
    <text evidence="3">The sequence shown here is derived from an EMBL/GenBank/DDBJ whole genome shotgun (WGS) entry which is preliminary data.</text>
</comment>
<feature type="non-terminal residue" evidence="3">
    <location>
        <position position="1"/>
    </location>
</feature>
<evidence type="ECO:0000256" key="1">
    <source>
        <dbReference type="SAM" id="MobiDB-lite"/>
    </source>
</evidence>
<reference evidence="3 4" key="1">
    <citation type="journal article" date="2017" name="Genome Biol. Evol.">
        <title>Phytophthora megakarya and P. palmivora, closely related causal agents of cacao black pod rot, underwent increases in genome sizes and gene numbers by different mechanisms.</title>
        <authorList>
            <person name="Ali S.S."/>
            <person name="Shao J."/>
            <person name="Lary D.J."/>
            <person name="Kronmiller B."/>
            <person name="Shen D."/>
            <person name="Strem M.D."/>
            <person name="Amoako-Attah I."/>
            <person name="Akrofi A.Y."/>
            <person name="Begoude B.A."/>
            <person name="Ten Hoopen G.M."/>
            <person name="Coulibaly K."/>
            <person name="Kebe B.I."/>
            <person name="Melnick R.L."/>
            <person name="Guiltinan M.J."/>
            <person name="Tyler B.M."/>
            <person name="Meinhardt L.W."/>
            <person name="Bailey B.A."/>
        </authorList>
    </citation>
    <scope>NUCLEOTIDE SEQUENCE [LARGE SCALE GENOMIC DNA]</scope>
    <source>
        <strain evidence="4">sbr112.9</strain>
    </source>
</reference>
<evidence type="ECO:0000259" key="2">
    <source>
        <dbReference type="PROSITE" id="PS50878"/>
    </source>
</evidence>
<dbReference type="PANTHER" id="PTHR33064">
    <property type="entry name" value="POL PROTEIN"/>
    <property type="match status" value="1"/>
</dbReference>
<dbReference type="InterPro" id="IPR043502">
    <property type="entry name" value="DNA/RNA_pol_sf"/>
</dbReference>
<dbReference type="InterPro" id="IPR000477">
    <property type="entry name" value="RT_dom"/>
</dbReference>
<feature type="domain" description="Reverse transcriptase" evidence="2">
    <location>
        <begin position="222"/>
        <end position="403"/>
    </location>
</feature>
<feature type="compositionally biased region" description="Basic and acidic residues" evidence="1">
    <location>
        <begin position="30"/>
        <end position="43"/>
    </location>
</feature>
<dbReference type="Gene3D" id="3.10.10.10">
    <property type="entry name" value="HIV Type 1 Reverse Transcriptase, subunit A, domain 1"/>
    <property type="match status" value="1"/>
</dbReference>
<sequence>KSDDIALFDLILEHANVQQRFHRMSQENASKTDSKGSKVEKKPQRAASSKPPPPRTSTPAAAASGGTTPSTPRPTRAPPHDGCLVCKGSHWMNDCPVATDAQREEALKQFREAKEKRLSARSKMDGLSLPRARTPDDISTLTQLLDRAVANGLPAEYVDAVRELLEAFPDVWREAVGADPPANIDPLQVTIQSGAVPHRSSPRKYAPMQAQFIRDYVKSLVDSGLVEQNNASRWACAVVPVRKPGTQDKFRLTIDYRPVNKVTVPIAGTMPSTATTLNALEGMKVFGRVNFTQGFWQLPLHEDSREVFSFVTPDGVYSPTRVPQGAMDSALHFQSQIQAKLAPLIPKSALVWVDDVILFAPTIPEFLETLRVFFGIVQAANFKLNAAKSSLFELEIKWCGRLISSDGIRHDPERVSALAELPLPSTIAELQYFVCATNWLHDSLPDYARLIAPLQDKLNAERKRIGRRNRNALNVATSWTGDEEAAFDSVVNLVWDSALMAFPDPAAEMLLFTDASALGYSIIVTQVRNWDPLLPVDQQQHEMIVCKFSSTPRKTGRWWKRRRSRSLKLAAILNTSFFVHLDSGCTVTTRIWRTFLRLELSSRNTSETACSAGRCVSVVYTM</sequence>
<feature type="region of interest" description="Disordered" evidence="1">
    <location>
        <begin position="21"/>
        <end position="78"/>
    </location>
</feature>
<dbReference type="Pfam" id="PF00078">
    <property type="entry name" value="RVT_1"/>
    <property type="match status" value="1"/>
</dbReference>
<dbReference type="EMBL" id="NCKW01006892">
    <property type="protein sequence ID" value="POM70608.1"/>
    <property type="molecule type" value="Genomic_DNA"/>
</dbReference>
<dbReference type="AlphaFoldDB" id="A0A2P4XYH5"/>
<dbReference type="Gene3D" id="3.30.70.270">
    <property type="match status" value="2"/>
</dbReference>
<proteinExistence type="predicted"/>
<gene>
    <name evidence="3" type="ORF">PHPALM_12925</name>
</gene>
<dbReference type="PROSITE" id="PS50878">
    <property type="entry name" value="RT_POL"/>
    <property type="match status" value="1"/>
</dbReference>
<organism evidence="3 4">
    <name type="scientific">Phytophthora palmivora</name>
    <dbReference type="NCBI Taxonomy" id="4796"/>
    <lineage>
        <taxon>Eukaryota</taxon>
        <taxon>Sar</taxon>
        <taxon>Stramenopiles</taxon>
        <taxon>Oomycota</taxon>
        <taxon>Peronosporomycetes</taxon>
        <taxon>Peronosporales</taxon>
        <taxon>Peronosporaceae</taxon>
        <taxon>Phytophthora</taxon>
    </lineage>
</organism>
<dbReference type="SUPFAM" id="SSF56672">
    <property type="entry name" value="DNA/RNA polymerases"/>
    <property type="match status" value="1"/>
</dbReference>
<dbReference type="Proteomes" id="UP000237271">
    <property type="component" value="Unassembled WGS sequence"/>
</dbReference>
<dbReference type="CDD" id="cd01647">
    <property type="entry name" value="RT_LTR"/>
    <property type="match status" value="1"/>
</dbReference>
<evidence type="ECO:0000313" key="3">
    <source>
        <dbReference type="EMBL" id="POM70608.1"/>
    </source>
</evidence>